<dbReference type="RefSeq" id="WP_085760215.1">
    <property type="nucleotide sequence ID" value="NZ_CP019343.1"/>
</dbReference>
<organism evidence="2 3">
    <name type="scientific">Oceanicoccus sagamiensis</name>
    <dbReference type="NCBI Taxonomy" id="716816"/>
    <lineage>
        <taxon>Bacteria</taxon>
        <taxon>Pseudomonadati</taxon>
        <taxon>Pseudomonadota</taxon>
        <taxon>Gammaproteobacteria</taxon>
        <taxon>Cellvibrionales</taxon>
        <taxon>Spongiibacteraceae</taxon>
        <taxon>Oceanicoccus</taxon>
    </lineage>
</organism>
<accession>A0A1X9NFQ4</accession>
<evidence type="ECO:0000313" key="2">
    <source>
        <dbReference type="EMBL" id="ARN76011.1"/>
    </source>
</evidence>
<proteinExistence type="predicted"/>
<dbReference type="STRING" id="716816.BST96_19075"/>
<protein>
    <recommendedName>
        <fullName evidence="1">YgjP-like metallopeptidase domain-containing protein</fullName>
    </recommendedName>
</protein>
<dbReference type="EMBL" id="CP019343">
    <property type="protein sequence ID" value="ARN76011.1"/>
    <property type="molecule type" value="Genomic_DNA"/>
</dbReference>
<dbReference type="KEGG" id="osg:BST96_19075"/>
<dbReference type="OrthoDB" id="9811177at2"/>
<dbReference type="Gene3D" id="3.30.2010.10">
    <property type="entry name" value="Metalloproteases ('zincins'), catalytic domain"/>
    <property type="match status" value="1"/>
</dbReference>
<evidence type="ECO:0000259" key="1">
    <source>
        <dbReference type="Pfam" id="PF01863"/>
    </source>
</evidence>
<dbReference type="Proteomes" id="UP000193450">
    <property type="component" value="Chromosome"/>
</dbReference>
<dbReference type="PANTHER" id="PTHR30399:SF1">
    <property type="entry name" value="UTP PYROPHOSPHATASE"/>
    <property type="match status" value="1"/>
</dbReference>
<evidence type="ECO:0000313" key="3">
    <source>
        <dbReference type="Proteomes" id="UP000193450"/>
    </source>
</evidence>
<name>A0A1X9NFQ4_9GAMM</name>
<dbReference type="AlphaFoldDB" id="A0A1X9NFQ4"/>
<sequence length="242" mass="28681">MNPLQRLIQKTQSVNLDQSFDYQIKRQRRKTIALHILPDASVEVRAPKWVPKYEIMDFVEQRSDWVIEQRREALAKLALEPGFDHGQYHPYLGERYPLHIVAGPRAKVVFSDSVIVVTVRDKSNSTQIEKALDRWYRQEAEAIYEERLFACFEVFPDWFQDKYVMPEVTVRKMRRRWGSCSSKGDVTLNVSLIKMPLACIDYVITHELSHLEEFHHGKTFYRLLAQVMPDWRERELLIEDLS</sequence>
<dbReference type="InterPro" id="IPR053136">
    <property type="entry name" value="UTP_pyrophosphatase-like"/>
</dbReference>
<dbReference type="Pfam" id="PF01863">
    <property type="entry name" value="YgjP-like"/>
    <property type="match status" value="1"/>
</dbReference>
<reference evidence="2 3" key="1">
    <citation type="submission" date="2016-11" db="EMBL/GenBank/DDBJ databases">
        <title>Trade-off between light-utilization and light-protection in marine flavobacteria.</title>
        <authorList>
            <person name="Kumagai Y."/>
        </authorList>
    </citation>
    <scope>NUCLEOTIDE SEQUENCE [LARGE SCALE GENOMIC DNA]</scope>
    <source>
        <strain evidence="2 3">NBRC 107125</strain>
    </source>
</reference>
<gene>
    <name evidence="2" type="ORF">BST96_19075</name>
</gene>
<dbReference type="PANTHER" id="PTHR30399">
    <property type="entry name" value="UNCHARACTERIZED PROTEIN YGJP"/>
    <property type="match status" value="1"/>
</dbReference>
<dbReference type="InterPro" id="IPR002725">
    <property type="entry name" value="YgjP-like_metallopeptidase"/>
</dbReference>
<feature type="domain" description="YgjP-like metallopeptidase" evidence="1">
    <location>
        <begin position="30"/>
        <end position="235"/>
    </location>
</feature>
<dbReference type="CDD" id="cd07344">
    <property type="entry name" value="M48_yhfN_like"/>
    <property type="match status" value="1"/>
</dbReference>
<keyword evidence="3" id="KW-1185">Reference proteome</keyword>